<proteinExistence type="predicted"/>
<protein>
    <submittedName>
        <fullName evidence="4">Transcriptional regulator, TetR family</fullName>
    </submittedName>
</protein>
<sequence length="209" mass="24729">MGVKERIMETALKMFRLYGIKSVTMFDISKETGVSKKTVYEHFEDKEDLVLEGMKFVLNSHIEHFQDFRQNSADAIEELIRELEYMEMMGKTINPVMLYEIQKYHPAIWRRIEEFKKDCVLQGITENLQRGIEEGVYRSDLNMNIISRMRQLQLETVFDPEQYPVMQYDMHEVMEQLTKHFILGVATLEGRKLAAQYLHIEEESTTSIT</sequence>
<dbReference type="InterPro" id="IPR001647">
    <property type="entry name" value="HTH_TetR"/>
</dbReference>
<dbReference type="Gene3D" id="1.10.10.60">
    <property type="entry name" value="Homeodomain-like"/>
    <property type="match status" value="1"/>
</dbReference>
<organism evidence="4 5">
    <name type="scientific">Chitinophaga sancti</name>
    <dbReference type="NCBI Taxonomy" id="1004"/>
    <lineage>
        <taxon>Bacteria</taxon>
        <taxon>Pseudomonadati</taxon>
        <taxon>Bacteroidota</taxon>
        <taxon>Chitinophagia</taxon>
        <taxon>Chitinophagales</taxon>
        <taxon>Chitinophagaceae</taxon>
        <taxon>Chitinophaga</taxon>
    </lineage>
</organism>
<name>A0A1K1NZ79_9BACT</name>
<dbReference type="PANTHER" id="PTHR43479">
    <property type="entry name" value="ACREF/ENVCD OPERON REPRESSOR-RELATED"/>
    <property type="match status" value="1"/>
</dbReference>
<dbReference type="SUPFAM" id="SSF48498">
    <property type="entry name" value="Tetracyclin repressor-like, C-terminal domain"/>
    <property type="match status" value="1"/>
</dbReference>
<dbReference type="EMBL" id="FPIZ01000004">
    <property type="protein sequence ID" value="SFW40808.1"/>
    <property type="molecule type" value="Genomic_DNA"/>
</dbReference>
<evidence type="ECO:0000256" key="2">
    <source>
        <dbReference type="PROSITE-ProRule" id="PRU00335"/>
    </source>
</evidence>
<dbReference type="PANTHER" id="PTHR43479:SF11">
    <property type="entry name" value="ACREF_ENVCD OPERON REPRESSOR-RELATED"/>
    <property type="match status" value="1"/>
</dbReference>
<dbReference type="Gene3D" id="1.10.357.10">
    <property type="entry name" value="Tetracycline Repressor, domain 2"/>
    <property type="match status" value="1"/>
</dbReference>
<dbReference type="GO" id="GO:0003677">
    <property type="term" value="F:DNA binding"/>
    <property type="evidence" value="ECO:0007669"/>
    <property type="project" value="UniProtKB-UniRule"/>
</dbReference>
<dbReference type="Proteomes" id="UP000183788">
    <property type="component" value="Unassembled WGS sequence"/>
</dbReference>
<feature type="DNA-binding region" description="H-T-H motif" evidence="2">
    <location>
        <begin position="24"/>
        <end position="43"/>
    </location>
</feature>
<dbReference type="PRINTS" id="PR00455">
    <property type="entry name" value="HTHTETR"/>
</dbReference>
<dbReference type="OrthoDB" id="881297at2"/>
<dbReference type="InterPro" id="IPR050624">
    <property type="entry name" value="HTH-type_Tx_Regulator"/>
</dbReference>
<gene>
    <name evidence="4" type="ORF">SAMN05661012_01641</name>
</gene>
<dbReference type="AlphaFoldDB" id="A0A1K1NZ79"/>
<dbReference type="STRING" id="1004.SAMN05661012_01641"/>
<evidence type="ECO:0000259" key="3">
    <source>
        <dbReference type="PROSITE" id="PS50977"/>
    </source>
</evidence>
<evidence type="ECO:0000313" key="5">
    <source>
        <dbReference type="Proteomes" id="UP000183788"/>
    </source>
</evidence>
<dbReference type="Pfam" id="PF00440">
    <property type="entry name" value="TetR_N"/>
    <property type="match status" value="1"/>
</dbReference>
<evidence type="ECO:0000313" key="4">
    <source>
        <dbReference type="EMBL" id="SFW40808.1"/>
    </source>
</evidence>
<feature type="domain" description="HTH tetR-type" evidence="3">
    <location>
        <begin position="1"/>
        <end position="61"/>
    </location>
</feature>
<accession>A0A1K1NZ79</accession>
<reference evidence="4 5" key="1">
    <citation type="submission" date="2016-11" db="EMBL/GenBank/DDBJ databases">
        <authorList>
            <person name="Jaros S."/>
            <person name="Januszkiewicz K."/>
            <person name="Wedrychowicz H."/>
        </authorList>
    </citation>
    <scope>NUCLEOTIDE SEQUENCE [LARGE SCALE GENOMIC DNA]</scope>
    <source>
        <strain evidence="4 5">DSM 784</strain>
    </source>
</reference>
<dbReference type="InterPro" id="IPR009057">
    <property type="entry name" value="Homeodomain-like_sf"/>
</dbReference>
<dbReference type="InterPro" id="IPR036271">
    <property type="entry name" value="Tet_transcr_reg_TetR-rel_C_sf"/>
</dbReference>
<dbReference type="PROSITE" id="PS50977">
    <property type="entry name" value="HTH_TETR_2"/>
    <property type="match status" value="1"/>
</dbReference>
<keyword evidence="1 2" id="KW-0238">DNA-binding</keyword>
<evidence type="ECO:0000256" key="1">
    <source>
        <dbReference type="ARBA" id="ARBA00023125"/>
    </source>
</evidence>
<dbReference type="SUPFAM" id="SSF46689">
    <property type="entry name" value="Homeodomain-like"/>
    <property type="match status" value="1"/>
</dbReference>